<dbReference type="EMBL" id="MU865423">
    <property type="protein sequence ID" value="KAK4223534.1"/>
    <property type="molecule type" value="Genomic_DNA"/>
</dbReference>
<keyword evidence="3" id="KW-1185">Reference proteome</keyword>
<organism evidence="2 3">
    <name type="scientific">Podospora fimiseda</name>
    <dbReference type="NCBI Taxonomy" id="252190"/>
    <lineage>
        <taxon>Eukaryota</taxon>
        <taxon>Fungi</taxon>
        <taxon>Dikarya</taxon>
        <taxon>Ascomycota</taxon>
        <taxon>Pezizomycotina</taxon>
        <taxon>Sordariomycetes</taxon>
        <taxon>Sordariomycetidae</taxon>
        <taxon>Sordariales</taxon>
        <taxon>Podosporaceae</taxon>
        <taxon>Podospora</taxon>
    </lineage>
</organism>
<sequence length="284" mass="31879">MVMICLLIRPPRRSTMGRLLFSCRSLAIDSCINFPHLVFVMHDLMNIPSSASHIPFLAYNMDVASYKVRGRVVKGFLGHGPNSIYRRRGTMSQSSVKRSRVTSTSRKKDQVGIGQGAFLCSACQCQPRKKYKKVCSSEKRYEYGNCVVSAMEQLVCNRLQAMAWSKKRGLCGNSFPPKYPRIAGKCSQELQTPLVCGGHGTFLFPHSQPSTMHRGGKELVADASQVQQPAGDSETQEMIGLVSFFFPSSTLAHVKTPYPIFLRKAKFIPYIHQQLQTSTHRYLF</sequence>
<evidence type="ECO:0000313" key="3">
    <source>
        <dbReference type="Proteomes" id="UP001301958"/>
    </source>
</evidence>
<dbReference type="Proteomes" id="UP001301958">
    <property type="component" value="Unassembled WGS sequence"/>
</dbReference>
<accession>A0AAN7GXL1</accession>
<feature type="region of interest" description="Disordered" evidence="1">
    <location>
        <begin position="88"/>
        <end position="107"/>
    </location>
</feature>
<reference evidence="2" key="2">
    <citation type="submission" date="2023-05" db="EMBL/GenBank/DDBJ databases">
        <authorList>
            <consortium name="Lawrence Berkeley National Laboratory"/>
            <person name="Steindorff A."/>
            <person name="Hensen N."/>
            <person name="Bonometti L."/>
            <person name="Westerberg I."/>
            <person name="Brannstrom I.O."/>
            <person name="Guillou S."/>
            <person name="Cros-Aarteil S."/>
            <person name="Calhoun S."/>
            <person name="Haridas S."/>
            <person name="Kuo A."/>
            <person name="Mondo S."/>
            <person name="Pangilinan J."/>
            <person name="Riley R."/>
            <person name="Labutti K."/>
            <person name="Andreopoulos B."/>
            <person name="Lipzen A."/>
            <person name="Chen C."/>
            <person name="Yanf M."/>
            <person name="Daum C."/>
            <person name="Ng V."/>
            <person name="Clum A."/>
            <person name="Ohm R."/>
            <person name="Martin F."/>
            <person name="Silar P."/>
            <person name="Natvig D."/>
            <person name="Lalanne C."/>
            <person name="Gautier V."/>
            <person name="Ament-Velasquez S.L."/>
            <person name="Kruys A."/>
            <person name="Hutchinson M.I."/>
            <person name="Powell A.J."/>
            <person name="Barry K."/>
            <person name="Miller A.N."/>
            <person name="Grigoriev I.V."/>
            <person name="Debuchy R."/>
            <person name="Gladieux P."/>
            <person name="Thoren M.H."/>
            <person name="Johannesson H."/>
        </authorList>
    </citation>
    <scope>NUCLEOTIDE SEQUENCE</scope>
    <source>
        <strain evidence="2">CBS 990.96</strain>
    </source>
</reference>
<protein>
    <submittedName>
        <fullName evidence="2">Uncharacterized protein</fullName>
    </submittedName>
</protein>
<reference evidence="2" key="1">
    <citation type="journal article" date="2023" name="Mol. Phylogenet. Evol.">
        <title>Genome-scale phylogeny and comparative genomics of the fungal order Sordariales.</title>
        <authorList>
            <person name="Hensen N."/>
            <person name="Bonometti L."/>
            <person name="Westerberg I."/>
            <person name="Brannstrom I.O."/>
            <person name="Guillou S."/>
            <person name="Cros-Aarteil S."/>
            <person name="Calhoun S."/>
            <person name="Haridas S."/>
            <person name="Kuo A."/>
            <person name="Mondo S."/>
            <person name="Pangilinan J."/>
            <person name="Riley R."/>
            <person name="LaButti K."/>
            <person name="Andreopoulos B."/>
            <person name="Lipzen A."/>
            <person name="Chen C."/>
            <person name="Yan M."/>
            <person name="Daum C."/>
            <person name="Ng V."/>
            <person name="Clum A."/>
            <person name="Steindorff A."/>
            <person name="Ohm R.A."/>
            <person name="Martin F."/>
            <person name="Silar P."/>
            <person name="Natvig D.O."/>
            <person name="Lalanne C."/>
            <person name="Gautier V."/>
            <person name="Ament-Velasquez S.L."/>
            <person name="Kruys A."/>
            <person name="Hutchinson M.I."/>
            <person name="Powell A.J."/>
            <person name="Barry K."/>
            <person name="Miller A.N."/>
            <person name="Grigoriev I.V."/>
            <person name="Debuchy R."/>
            <person name="Gladieux P."/>
            <person name="Hiltunen Thoren M."/>
            <person name="Johannesson H."/>
        </authorList>
    </citation>
    <scope>NUCLEOTIDE SEQUENCE</scope>
    <source>
        <strain evidence="2">CBS 990.96</strain>
    </source>
</reference>
<gene>
    <name evidence="2" type="ORF">QBC38DRAFT_45987</name>
</gene>
<proteinExistence type="predicted"/>
<comment type="caution">
    <text evidence="2">The sequence shown here is derived from an EMBL/GenBank/DDBJ whole genome shotgun (WGS) entry which is preliminary data.</text>
</comment>
<evidence type="ECO:0000256" key="1">
    <source>
        <dbReference type="SAM" id="MobiDB-lite"/>
    </source>
</evidence>
<dbReference type="AlphaFoldDB" id="A0AAN7GXL1"/>
<evidence type="ECO:0000313" key="2">
    <source>
        <dbReference type="EMBL" id="KAK4223534.1"/>
    </source>
</evidence>
<name>A0AAN7GXL1_9PEZI</name>